<protein>
    <recommendedName>
        <fullName evidence="4">Transglutaminase-like superfamily protein</fullName>
    </recommendedName>
</protein>
<reference evidence="2 3" key="1">
    <citation type="submission" date="2022-01" db="EMBL/GenBank/DDBJ databases">
        <title>Mariniradius saccharolyticus sp. nov., isolated from sediment of a river.</title>
        <authorList>
            <person name="Liu H."/>
        </authorList>
    </citation>
    <scope>NUCLEOTIDE SEQUENCE [LARGE SCALE GENOMIC DNA]</scope>
    <source>
        <strain evidence="2 3">RY-2</strain>
    </source>
</reference>
<keyword evidence="1" id="KW-0732">Signal</keyword>
<dbReference type="RefSeq" id="WP_234860613.1">
    <property type="nucleotide sequence ID" value="NZ_JAKEVZ010000003.1"/>
</dbReference>
<organism evidence="2 3">
    <name type="scientific">Mariniradius sediminis</name>
    <dbReference type="NCBI Taxonomy" id="2909237"/>
    <lineage>
        <taxon>Bacteria</taxon>
        <taxon>Pseudomonadati</taxon>
        <taxon>Bacteroidota</taxon>
        <taxon>Cytophagia</taxon>
        <taxon>Cytophagales</taxon>
        <taxon>Cyclobacteriaceae</taxon>
        <taxon>Mariniradius</taxon>
    </lineage>
</organism>
<dbReference type="Proteomes" id="UP001201449">
    <property type="component" value="Unassembled WGS sequence"/>
</dbReference>
<evidence type="ECO:0000256" key="1">
    <source>
        <dbReference type="SAM" id="SignalP"/>
    </source>
</evidence>
<sequence length="262" mass="30278">MKAYLVSFLLFFCIIESHQAATLDNGNWVAQNRPSSESVEDFSSDDFVSHWSQNHTLFRKLVTKLEKDYKRYKGHPRFLKSLYFRTEMYLLEEYQQYSLLEDVLQEGKFDCVSGSLLLASLLDRFEIPYKIMETSHHVFVIVEQGGEEIILESTGGIDGFISGTSEVKNYLSVFGPDKTPNLNLNPKLRELESILNPSIYRQISISQLKGLEHFNRAIFYNNEGNLSAAIEQLDEAKRFYPCDRVIAMDILLKNHRILAENE</sequence>
<name>A0ABS9BR19_9BACT</name>
<proteinExistence type="predicted"/>
<feature type="chain" id="PRO_5045640728" description="Transglutaminase-like superfamily protein" evidence="1">
    <location>
        <begin position="21"/>
        <end position="262"/>
    </location>
</feature>
<accession>A0ABS9BR19</accession>
<dbReference type="EMBL" id="JAKEVZ010000003">
    <property type="protein sequence ID" value="MCF1750520.1"/>
    <property type="molecule type" value="Genomic_DNA"/>
</dbReference>
<keyword evidence="3" id="KW-1185">Reference proteome</keyword>
<evidence type="ECO:0008006" key="4">
    <source>
        <dbReference type="Google" id="ProtNLM"/>
    </source>
</evidence>
<feature type="signal peptide" evidence="1">
    <location>
        <begin position="1"/>
        <end position="20"/>
    </location>
</feature>
<evidence type="ECO:0000313" key="2">
    <source>
        <dbReference type="EMBL" id="MCF1750520.1"/>
    </source>
</evidence>
<evidence type="ECO:0000313" key="3">
    <source>
        <dbReference type="Proteomes" id="UP001201449"/>
    </source>
</evidence>
<gene>
    <name evidence="2" type="ORF">L0U89_05505</name>
</gene>
<comment type="caution">
    <text evidence="2">The sequence shown here is derived from an EMBL/GenBank/DDBJ whole genome shotgun (WGS) entry which is preliminary data.</text>
</comment>